<comment type="caution">
    <text evidence="1">The sequence shown here is derived from an EMBL/GenBank/DDBJ whole genome shotgun (WGS) entry which is preliminary data.</text>
</comment>
<dbReference type="Proteomes" id="UP000324376">
    <property type="component" value="Unassembled WGS sequence"/>
</dbReference>
<protein>
    <recommendedName>
        <fullName evidence="3">Outer membrane protein with beta-barrel domain</fullName>
    </recommendedName>
</protein>
<dbReference type="EMBL" id="VNHU01000004">
    <property type="protein sequence ID" value="TYP74316.1"/>
    <property type="molecule type" value="Genomic_DNA"/>
</dbReference>
<evidence type="ECO:0008006" key="3">
    <source>
        <dbReference type="Google" id="ProtNLM"/>
    </source>
</evidence>
<evidence type="ECO:0000313" key="2">
    <source>
        <dbReference type="Proteomes" id="UP000324376"/>
    </source>
</evidence>
<reference evidence="1 2" key="1">
    <citation type="submission" date="2019-07" db="EMBL/GenBank/DDBJ databases">
        <title>Genomic Encyclopedia of Archaeal and Bacterial Type Strains, Phase II (KMG-II): from individual species to whole genera.</title>
        <authorList>
            <person name="Goeker M."/>
        </authorList>
    </citation>
    <scope>NUCLEOTIDE SEQUENCE [LARGE SCALE GENOMIC DNA]</scope>
    <source>
        <strain evidence="1 2">DSM 17527</strain>
    </source>
</reference>
<keyword evidence="2" id="KW-1185">Reference proteome</keyword>
<accession>A0A5S5C7E5</accession>
<dbReference type="AlphaFoldDB" id="A0A5S5C7E5"/>
<sequence length="286" mass="32607">MFLYTVAFLVSPIIAVSQNDENKNKSYLLLDVSYMSDAVFMGRRDSIATPYLYSSVGYYDKSGFYANASLSYLTRSDEGRVDLSLITAGYEYTHKGFTAEISGTAYFFDEDSYNVQSQVVADLTGSLGYDFTILELLATGSSYFNNNSGTDIFVGLHLNRTFYVLSKKLSIMPSVNLYAGSQYFYEEYYRNNRQGNGNRGGQGSGDVNSYIVDIKKVDKFNILSYELSIPLHYFYKSFVFSFTPGFAFPQSRATITTEEQTFKEDLNNTFYWSVGINYWLYTKKRK</sequence>
<evidence type="ECO:0000313" key="1">
    <source>
        <dbReference type="EMBL" id="TYP74316.1"/>
    </source>
</evidence>
<name>A0A5S5C7E5_9FLAO</name>
<proteinExistence type="predicted"/>
<organism evidence="1 2">
    <name type="scientific">Aquimarina intermedia</name>
    <dbReference type="NCBI Taxonomy" id="350814"/>
    <lineage>
        <taxon>Bacteria</taxon>
        <taxon>Pseudomonadati</taxon>
        <taxon>Bacteroidota</taxon>
        <taxon>Flavobacteriia</taxon>
        <taxon>Flavobacteriales</taxon>
        <taxon>Flavobacteriaceae</taxon>
        <taxon>Aquimarina</taxon>
    </lineage>
</organism>
<gene>
    <name evidence="1" type="ORF">BD809_104136</name>
</gene>